<dbReference type="PANTHER" id="PTHR11496:SF102">
    <property type="entry name" value="ALCOHOL DEHYDROGENASE 4"/>
    <property type="match status" value="1"/>
</dbReference>
<evidence type="ECO:0000259" key="5">
    <source>
        <dbReference type="Pfam" id="PF25137"/>
    </source>
</evidence>
<dbReference type="Proteomes" id="UP001596512">
    <property type="component" value="Unassembled WGS sequence"/>
</dbReference>
<name>A0ABW2TRT0_9PSEU</name>
<dbReference type="InterPro" id="IPR001670">
    <property type="entry name" value="ADH_Fe/GldA"/>
</dbReference>
<dbReference type="InterPro" id="IPR056798">
    <property type="entry name" value="ADH_Fe_C"/>
</dbReference>
<keyword evidence="2 6" id="KW-0560">Oxidoreductase</keyword>
<accession>A0ABW2TRT0</accession>
<evidence type="ECO:0000313" key="7">
    <source>
        <dbReference type="Proteomes" id="UP001596512"/>
    </source>
</evidence>
<evidence type="ECO:0000256" key="1">
    <source>
        <dbReference type="ARBA" id="ARBA00007358"/>
    </source>
</evidence>
<dbReference type="InterPro" id="IPR039697">
    <property type="entry name" value="Alcohol_dehydrogenase_Fe"/>
</dbReference>
<dbReference type="InterPro" id="IPR034786">
    <property type="entry name" value="MAR"/>
</dbReference>
<organism evidence="6 7">
    <name type="scientific">Actinokineospora soli</name>
    <dbReference type="NCBI Taxonomy" id="1048753"/>
    <lineage>
        <taxon>Bacteria</taxon>
        <taxon>Bacillati</taxon>
        <taxon>Actinomycetota</taxon>
        <taxon>Actinomycetes</taxon>
        <taxon>Pseudonocardiales</taxon>
        <taxon>Pseudonocardiaceae</taxon>
        <taxon>Actinokineospora</taxon>
    </lineage>
</organism>
<dbReference type="Pfam" id="PF25137">
    <property type="entry name" value="ADH_Fe_C"/>
    <property type="match status" value="1"/>
</dbReference>
<dbReference type="SUPFAM" id="SSF56796">
    <property type="entry name" value="Dehydroquinate synthase-like"/>
    <property type="match status" value="1"/>
</dbReference>
<keyword evidence="7" id="KW-1185">Reference proteome</keyword>
<evidence type="ECO:0000259" key="4">
    <source>
        <dbReference type="Pfam" id="PF00465"/>
    </source>
</evidence>
<dbReference type="Gene3D" id="3.40.50.1970">
    <property type="match status" value="1"/>
</dbReference>
<dbReference type="EMBL" id="JBHTEY010000004">
    <property type="protein sequence ID" value="MFC7616201.1"/>
    <property type="molecule type" value="Genomic_DNA"/>
</dbReference>
<evidence type="ECO:0000256" key="2">
    <source>
        <dbReference type="ARBA" id="ARBA00023002"/>
    </source>
</evidence>
<comment type="similarity">
    <text evidence="1">Belongs to the iron-containing alcohol dehydrogenase family.</text>
</comment>
<feature type="domain" description="Fe-containing alcohol dehydrogenase-like C-terminal" evidence="5">
    <location>
        <begin position="161"/>
        <end position="339"/>
    </location>
</feature>
<proteinExistence type="inferred from homology"/>
<gene>
    <name evidence="6" type="ORF">ACFQV2_24735</name>
</gene>
<evidence type="ECO:0000256" key="3">
    <source>
        <dbReference type="ARBA" id="ARBA00023027"/>
    </source>
</evidence>
<reference evidence="7" key="1">
    <citation type="journal article" date="2019" name="Int. J. Syst. Evol. Microbiol.">
        <title>The Global Catalogue of Microorganisms (GCM) 10K type strain sequencing project: providing services to taxonomists for standard genome sequencing and annotation.</title>
        <authorList>
            <consortium name="The Broad Institute Genomics Platform"/>
            <consortium name="The Broad Institute Genome Sequencing Center for Infectious Disease"/>
            <person name="Wu L."/>
            <person name="Ma J."/>
        </authorList>
    </citation>
    <scope>NUCLEOTIDE SEQUENCE [LARGE SCALE GENOMIC DNA]</scope>
    <source>
        <strain evidence="7">JCM 17695</strain>
    </source>
</reference>
<dbReference type="EC" id="1.3.1.32" evidence="6"/>
<keyword evidence="3" id="KW-0520">NAD</keyword>
<evidence type="ECO:0000313" key="6">
    <source>
        <dbReference type="EMBL" id="MFC7616201.1"/>
    </source>
</evidence>
<sequence length="346" mass="36034">MLDFTHDTLAQRVVFASGKAAENLRSEVDRLGASAVMVIAGEADAAEAVCRGIDPALWHTDVAPHVPVDKAEKARAAARDHGVDLLVCIGGGSTTGLAKAVALTTGLPIVAVPTTYAGSEATNVWGMTEQARKTTGVDARVLPTTVVYDATLLTSLPVELTVASGLNALAHGIDSMWAPRTDPINQALAVEAIRALASGLPVVKDDPSGVAGHERCLYGAYLSAVAFASAGSGLHHKICHVLGGAYDLPHAQTHAVVLPHVLAFNAPAAPEAAARIGSALGSDLDSLRRTLDAPTALRDHGFRESDIDEAADLILPVVPPTNPRPVTRESLVRLLRDAWAGAEERR</sequence>
<dbReference type="Pfam" id="PF00465">
    <property type="entry name" value="Fe-ADH"/>
    <property type="match status" value="1"/>
</dbReference>
<dbReference type="CDD" id="cd08177">
    <property type="entry name" value="MAR"/>
    <property type="match status" value="1"/>
</dbReference>
<feature type="domain" description="Alcohol dehydrogenase iron-type/glycerol dehydrogenase GldA" evidence="4">
    <location>
        <begin position="11"/>
        <end position="149"/>
    </location>
</feature>
<protein>
    <submittedName>
        <fullName evidence="6">Maleylacetate reductase</fullName>
        <ecNumber evidence="6">1.3.1.32</ecNumber>
    </submittedName>
</protein>
<dbReference type="PANTHER" id="PTHR11496">
    <property type="entry name" value="ALCOHOL DEHYDROGENASE"/>
    <property type="match status" value="1"/>
</dbReference>
<dbReference type="Gene3D" id="1.20.1090.10">
    <property type="entry name" value="Dehydroquinate synthase-like - alpha domain"/>
    <property type="match status" value="1"/>
</dbReference>
<dbReference type="GO" id="GO:0018506">
    <property type="term" value="F:maleylacetate reductase activity"/>
    <property type="evidence" value="ECO:0007669"/>
    <property type="project" value="UniProtKB-EC"/>
</dbReference>
<comment type="caution">
    <text evidence="6">The sequence shown here is derived from an EMBL/GenBank/DDBJ whole genome shotgun (WGS) entry which is preliminary data.</text>
</comment>